<evidence type="ECO:0000259" key="11">
    <source>
        <dbReference type="PROSITE" id="PS50137"/>
    </source>
</evidence>
<keyword evidence="6" id="KW-0378">Hydrolase</keyword>
<keyword evidence="14" id="KW-1185">Reference proteome</keyword>
<dbReference type="Gene3D" id="1.10.1520.10">
    <property type="entry name" value="Ribonuclease III domain"/>
    <property type="match status" value="1"/>
</dbReference>
<dbReference type="FunFam" id="1.10.1520.10:FF:000004">
    <property type="entry name" value="Endoribonuclease dicer-like 1"/>
    <property type="match status" value="1"/>
</dbReference>
<dbReference type="SMART" id="SM00535">
    <property type="entry name" value="RIBOc"/>
    <property type="match status" value="1"/>
</dbReference>
<dbReference type="InterPro" id="IPR036389">
    <property type="entry name" value="RNase_III_sf"/>
</dbReference>
<feature type="domain" description="RNase III" evidence="12">
    <location>
        <begin position="58"/>
        <end position="211"/>
    </location>
</feature>
<evidence type="ECO:0000256" key="4">
    <source>
        <dbReference type="ARBA" id="ARBA00022723"/>
    </source>
</evidence>
<evidence type="ECO:0000256" key="10">
    <source>
        <dbReference type="SAM" id="MobiDB-lite"/>
    </source>
</evidence>
<dbReference type="PROSITE" id="PS50142">
    <property type="entry name" value="RNASE_3_2"/>
    <property type="match status" value="1"/>
</dbReference>
<evidence type="ECO:0000256" key="5">
    <source>
        <dbReference type="ARBA" id="ARBA00022759"/>
    </source>
</evidence>
<feature type="domain" description="DRBM" evidence="11">
    <location>
        <begin position="237"/>
        <end position="300"/>
    </location>
</feature>
<gene>
    <name evidence="13" type="ORF">Taro_042027</name>
</gene>
<dbReference type="GO" id="GO:0005634">
    <property type="term" value="C:nucleus"/>
    <property type="evidence" value="ECO:0007669"/>
    <property type="project" value="TreeGrafter"/>
</dbReference>
<dbReference type="SMART" id="SM00358">
    <property type="entry name" value="DSRM"/>
    <property type="match status" value="1"/>
</dbReference>
<dbReference type="PANTHER" id="PTHR14950:SF49">
    <property type="entry name" value="RIBONUCLEASE 3-LIKE PROTEIN 2-RELATED"/>
    <property type="match status" value="1"/>
</dbReference>
<keyword evidence="8 9" id="KW-0694">RNA-binding</keyword>
<name>A0A843WYR1_COLES</name>
<organism evidence="13 14">
    <name type="scientific">Colocasia esculenta</name>
    <name type="common">Wild taro</name>
    <name type="synonym">Arum esculentum</name>
    <dbReference type="NCBI Taxonomy" id="4460"/>
    <lineage>
        <taxon>Eukaryota</taxon>
        <taxon>Viridiplantae</taxon>
        <taxon>Streptophyta</taxon>
        <taxon>Embryophyta</taxon>
        <taxon>Tracheophyta</taxon>
        <taxon>Spermatophyta</taxon>
        <taxon>Magnoliopsida</taxon>
        <taxon>Liliopsida</taxon>
        <taxon>Araceae</taxon>
        <taxon>Aroideae</taxon>
        <taxon>Colocasieae</taxon>
        <taxon>Colocasia</taxon>
    </lineage>
</organism>
<protein>
    <submittedName>
        <fullName evidence="13">Uncharacterized protein</fullName>
    </submittedName>
</protein>
<proteinExistence type="predicted"/>
<dbReference type="PROSITE" id="PS50137">
    <property type="entry name" value="DS_RBD"/>
    <property type="match status" value="1"/>
</dbReference>
<evidence type="ECO:0000313" key="14">
    <source>
        <dbReference type="Proteomes" id="UP000652761"/>
    </source>
</evidence>
<keyword evidence="3" id="KW-0540">Nuclease</keyword>
<evidence type="ECO:0000256" key="7">
    <source>
        <dbReference type="ARBA" id="ARBA00022842"/>
    </source>
</evidence>
<dbReference type="GO" id="GO:0004525">
    <property type="term" value="F:ribonuclease III activity"/>
    <property type="evidence" value="ECO:0007669"/>
    <property type="project" value="InterPro"/>
</dbReference>
<evidence type="ECO:0000256" key="2">
    <source>
        <dbReference type="ARBA" id="ARBA00001946"/>
    </source>
</evidence>
<keyword evidence="5" id="KW-0255">Endonuclease</keyword>
<dbReference type="SUPFAM" id="SSF54768">
    <property type="entry name" value="dsRNA-binding domain-like"/>
    <property type="match status" value="1"/>
</dbReference>
<feature type="compositionally biased region" description="Basic residues" evidence="10">
    <location>
        <begin position="1"/>
        <end position="11"/>
    </location>
</feature>
<evidence type="ECO:0000256" key="9">
    <source>
        <dbReference type="PROSITE-ProRule" id="PRU00266"/>
    </source>
</evidence>
<dbReference type="Pfam" id="PF00035">
    <property type="entry name" value="dsrm"/>
    <property type="match status" value="1"/>
</dbReference>
<dbReference type="InterPro" id="IPR014720">
    <property type="entry name" value="dsRBD_dom"/>
</dbReference>
<dbReference type="SUPFAM" id="SSF69065">
    <property type="entry name" value="RNase III domain-like"/>
    <property type="match status" value="1"/>
</dbReference>
<dbReference type="AlphaFoldDB" id="A0A843WYR1"/>
<evidence type="ECO:0000259" key="12">
    <source>
        <dbReference type="PROSITE" id="PS50142"/>
    </source>
</evidence>
<dbReference type="GO" id="GO:0046872">
    <property type="term" value="F:metal ion binding"/>
    <property type="evidence" value="ECO:0007669"/>
    <property type="project" value="UniProtKB-KW"/>
</dbReference>
<dbReference type="PANTHER" id="PTHR14950">
    <property type="entry name" value="DICER-RELATED"/>
    <property type="match status" value="1"/>
</dbReference>
<evidence type="ECO:0000313" key="13">
    <source>
        <dbReference type="EMBL" id="MQM09164.1"/>
    </source>
</evidence>
<dbReference type="Pfam" id="PF00636">
    <property type="entry name" value="Ribonuclease_3"/>
    <property type="match status" value="1"/>
</dbReference>
<comment type="caution">
    <text evidence="13">The sequence shown here is derived from an EMBL/GenBank/DDBJ whole genome shotgun (WGS) entry which is preliminary data.</text>
</comment>
<feature type="region of interest" description="Disordered" evidence="10">
    <location>
        <begin position="1"/>
        <end position="44"/>
    </location>
</feature>
<comment type="cofactor">
    <cofactor evidence="1">
        <name>Mn(2+)</name>
        <dbReference type="ChEBI" id="CHEBI:29035"/>
    </cofactor>
</comment>
<dbReference type="OrthoDB" id="416741at2759"/>
<dbReference type="EMBL" id="NMUH01004303">
    <property type="protein sequence ID" value="MQM09164.1"/>
    <property type="molecule type" value="Genomic_DNA"/>
</dbReference>
<evidence type="ECO:0000256" key="6">
    <source>
        <dbReference type="ARBA" id="ARBA00022801"/>
    </source>
</evidence>
<reference evidence="13" key="1">
    <citation type="submission" date="2017-07" db="EMBL/GenBank/DDBJ databases">
        <title>Taro Niue Genome Assembly and Annotation.</title>
        <authorList>
            <person name="Atibalentja N."/>
            <person name="Keating K."/>
            <person name="Fields C.J."/>
        </authorList>
    </citation>
    <scope>NUCLEOTIDE SEQUENCE</scope>
    <source>
        <strain evidence="13">Niue_2</strain>
        <tissue evidence="13">Leaf</tissue>
    </source>
</reference>
<dbReference type="GO" id="GO:0030422">
    <property type="term" value="P:siRNA processing"/>
    <property type="evidence" value="ECO:0007669"/>
    <property type="project" value="TreeGrafter"/>
</dbReference>
<dbReference type="Proteomes" id="UP000652761">
    <property type="component" value="Unassembled WGS sequence"/>
</dbReference>
<evidence type="ECO:0000256" key="8">
    <source>
        <dbReference type="ARBA" id="ARBA00022884"/>
    </source>
</evidence>
<accession>A0A843WYR1</accession>
<dbReference type="Gene3D" id="3.30.160.20">
    <property type="match status" value="1"/>
</dbReference>
<feature type="compositionally biased region" description="Low complexity" evidence="10">
    <location>
        <begin position="14"/>
        <end position="28"/>
    </location>
</feature>
<keyword evidence="7" id="KW-0460">Magnesium</keyword>
<comment type="cofactor">
    <cofactor evidence="2">
        <name>Mg(2+)</name>
        <dbReference type="ChEBI" id="CHEBI:18420"/>
    </cofactor>
</comment>
<evidence type="ECO:0000256" key="3">
    <source>
        <dbReference type="ARBA" id="ARBA00022722"/>
    </source>
</evidence>
<dbReference type="InterPro" id="IPR000999">
    <property type="entry name" value="RNase_III_dom"/>
</dbReference>
<dbReference type="GO" id="GO:0003723">
    <property type="term" value="F:RNA binding"/>
    <property type="evidence" value="ECO:0007669"/>
    <property type="project" value="UniProtKB-UniRule"/>
</dbReference>
<sequence length="439" mass="47965">MKRRSQSRRHTPTASSSSFSSSKAASNSHYQEGNVPPPNAAGTEEVGLFTDEDMAASVAALESLLGYTFRDPRLAEEALTHPSAQHPSAQRRISYQRLEFMGDAALGLAVANHLYLTYPEADPGRLTTLRAANVSTEKLARVALRHGVYRHLRRKAPALDAQVAEFAAAVEREEDEDAELAAIYGGASMKAPKVLADVVESVAAAVFVDTGFDLAVMWRACRGMLEPIITPDTFHEQPVSALNRLCQQRGWSLDFKSWRNEDRTVVNAFVNGDLLGIGSSDQKQLAKLNAARHALQELSLAILEAQEEEMWEKELLGVIDGGGDAVGGKEELTDEKGTEVSAGESSVENNPVVIDGEGLEELVEGAKMKLNIICGKNHWPLPVGMKEEKIKKNKQTLVFPNARILSEARQQRDAVSEIYTNTIARSCVRNTHTIYCSLA</sequence>
<dbReference type="CDD" id="cd00593">
    <property type="entry name" value="RIBOc"/>
    <property type="match status" value="1"/>
</dbReference>
<evidence type="ECO:0000256" key="1">
    <source>
        <dbReference type="ARBA" id="ARBA00001936"/>
    </source>
</evidence>
<dbReference type="GO" id="GO:0005737">
    <property type="term" value="C:cytoplasm"/>
    <property type="evidence" value="ECO:0007669"/>
    <property type="project" value="TreeGrafter"/>
</dbReference>
<keyword evidence="4" id="KW-0479">Metal-binding</keyword>